<sequence length="92" mass="10215">MTESSPTPAPDDFDLNSIHAVVEWLGADGQKRYLYQPDQDPSRQITLGIHFSAGSGAALLKLEEFVEEEVTAAEGRVLQRVREANWTVSIEE</sequence>
<keyword evidence="2" id="KW-1185">Reference proteome</keyword>
<protein>
    <submittedName>
        <fullName evidence="1">Uncharacterized protein</fullName>
    </submittedName>
</protein>
<organism evidence="1 2">
    <name type="scientific">Nemania bipapillata</name>
    <dbReference type="NCBI Taxonomy" id="110536"/>
    <lineage>
        <taxon>Eukaryota</taxon>
        <taxon>Fungi</taxon>
        <taxon>Dikarya</taxon>
        <taxon>Ascomycota</taxon>
        <taxon>Pezizomycotina</taxon>
        <taxon>Sordariomycetes</taxon>
        <taxon>Xylariomycetidae</taxon>
        <taxon>Xylariales</taxon>
        <taxon>Xylariaceae</taxon>
        <taxon>Nemania</taxon>
    </lineage>
</organism>
<evidence type="ECO:0000313" key="1">
    <source>
        <dbReference type="EMBL" id="KAJ8105122.1"/>
    </source>
</evidence>
<name>A0ACC2HPZ0_9PEZI</name>
<evidence type="ECO:0000313" key="2">
    <source>
        <dbReference type="Proteomes" id="UP001153334"/>
    </source>
</evidence>
<reference evidence="1" key="1">
    <citation type="submission" date="2022-11" db="EMBL/GenBank/DDBJ databases">
        <title>Genome Sequence of Nemania bipapillata.</title>
        <authorList>
            <person name="Buettner E."/>
        </authorList>
    </citation>
    <scope>NUCLEOTIDE SEQUENCE</scope>
    <source>
        <strain evidence="1">CP14</strain>
    </source>
</reference>
<dbReference type="Proteomes" id="UP001153334">
    <property type="component" value="Unassembled WGS sequence"/>
</dbReference>
<comment type="caution">
    <text evidence="1">The sequence shown here is derived from an EMBL/GenBank/DDBJ whole genome shotgun (WGS) entry which is preliminary data.</text>
</comment>
<gene>
    <name evidence="1" type="ORF">ONZ43_g7552</name>
</gene>
<accession>A0ACC2HPZ0</accession>
<proteinExistence type="predicted"/>
<dbReference type="EMBL" id="JAPESX010003364">
    <property type="protein sequence ID" value="KAJ8105122.1"/>
    <property type="molecule type" value="Genomic_DNA"/>
</dbReference>